<evidence type="ECO:0000313" key="7">
    <source>
        <dbReference type="EMBL" id="QKE93710.1"/>
    </source>
</evidence>
<dbReference type="Proteomes" id="UP000500767">
    <property type="component" value="Plasmid unnamed4"/>
</dbReference>
<evidence type="ECO:0000313" key="8">
    <source>
        <dbReference type="Proteomes" id="UP000500767"/>
    </source>
</evidence>
<protein>
    <recommendedName>
        <fullName evidence="6">Cation/H+ exchanger transmembrane domain-containing protein</fullName>
    </recommendedName>
</protein>
<gene>
    <name evidence="7" type="ORF">HN018_26625</name>
</gene>
<accession>A0A6M8HZC7</accession>
<keyword evidence="2 5" id="KW-0812">Transmembrane</keyword>
<dbReference type="AlphaFoldDB" id="A0A6M8HZC7"/>
<dbReference type="Pfam" id="PF00999">
    <property type="entry name" value="Na_H_Exchanger"/>
    <property type="match status" value="1"/>
</dbReference>
<dbReference type="InterPro" id="IPR006153">
    <property type="entry name" value="Cation/H_exchanger_TM"/>
</dbReference>
<evidence type="ECO:0000256" key="3">
    <source>
        <dbReference type="ARBA" id="ARBA00022989"/>
    </source>
</evidence>
<evidence type="ECO:0000256" key="2">
    <source>
        <dbReference type="ARBA" id="ARBA00022692"/>
    </source>
</evidence>
<dbReference type="EMBL" id="CP053711">
    <property type="protein sequence ID" value="QKE93710.1"/>
    <property type="molecule type" value="Genomic_DNA"/>
</dbReference>
<feature type="domain" description="Cation/H+ exchanger transmembrane" evidence="6">
    <location>
        <begin position="2"/>
        <end position="105"/>
    </location>
</feature>
<reference evidence="7 8" key="1">
    <citation type="journal article" date="2014" name="World J. Microbiol. Biotechnol.">
        <title>Biodiversity and physiological characteristics of Antarctic and Arctic lichens-associated bacteria.</title>
        <authorList>
            <person name="Lee Y.M."/>
            <person name="Kim E.H."/>
            <person name="Lee H.K."/>
            <person name="Hong S.G."/>
        </authorList>
    </citation>
    <scope>NUCLEOTIDE SEQUENCE [LARGE SCALE GENOMIC DNA]</scope>
    <source>
        <strain evidence="7 8">PAMC 26569</strain>
        <plasmid evidence="7">unnamed4</plasmid>
    </source>
</reference>
<evidence type="ECO:0000256" key="1">
    <source>
        <dbReference type="ARBA" id="ARBA00004141"/>
    </source>
</evidence>
<geneLocation type="plasmid" evidence="7 8">
    <name>unnamed4</name>
</geneLocation>
<dbReference type="GO" id="GO:0015297">
    <property type="term" value="F:antiporter activity"/>
    <property type="evidence" value="ECO:0007669"/>
    <property type="project" value="InterPro"/>
</dbReference>
<dbReference type="GO" id="GO:1902600">
    <property type="term" value="P:proton transmembrane transport"/>
    <property type="evidence" value="ECO:0007669"/>
    <property type="project" value="InterPro"/>
</dbReference>
<evidence type="ECO:0000259" key="6">
    <source>
        <dbReference type="Pfam" id="PF00999"/>
    </source>
</evidence>
<proteinExistence type="predicted"/>
<dbReference type="GO" id="GO:0016020">
    <property type="term" value="C:membrane"/>
    <property type="evidence" value="ECO:0007669"/>
    <property type="project" value="UniProtKB-SubCell"/>
</dbReference>
<comment type="subcellular location">
    <subcellularLocation>
        <location evidence="1">Membrane</location>
        <topology evidence="1">Multi-pass membrane protein</topology>
    </subcellularLocation>
</comment>
<keyword evidence="4 5" id="KW-0472">Membrane</keyword>
<keyword evidence="8" id="KW-1185">Reference proteome</keyword>
<sequence length="114" mass="12619">MAGGLVAGYVLGKLYLLLANRLRDHTVSIVMQFVATFLVWILGEQLGLSPIITVVVYALTIARVLPLRGEAWLRVQRYAVWDVVILVLNVLAFVLIGLQLRLSLPQLEGPNGRI</sequence>
<keyword evidence="7" id="KW-0614">Plasmid</keyword>
<evidence type="ECO:0000256" key="5">
    <source>
        <dbReference type="SAM" id="Phobius"/>
    </source>
</evidence>
<organism evidence="7 8">
    <name type="scientific">Lichenicola cladoniae</name>
    <dbReference type="NCBI Taxonomy" id="1484109"/>
    <lineage>
        <taxon>Bacteria</taxon>
        <taxon>Pseudomonadati</taxon>
        <taxon>Pseudomonadota</taxon>
        <taxon>Alphaproteobacteria</taxon>
        <taxon>Acetobacterales</taxon>
        <taxon>Acetobacteraceae</taxon>
        <taxon>Lichenicola</taxon>
    </lineage>
</organism>
<feature type="transmembrane region" description="Helical" evidence="5">
    <location>
        <begin position="78"/>
        <end position="100"/>
    </location>
</feature>
<dbReference type="KEGG" id="lck:HN018_26625"/>
<keyword evidence="3 5" id="KW-1133">Transmembrane helix</keyword>
<name>A0A6M8HZC7_9PROT</name>
<feature type="transmembrane region" description="Helical" evidence="5">
    <location>
        <begin position="48"/>
        <end position="66"/>
    </location>
</feature>
<evidence type="ECO:0000256" key="4">
    <source>
        <dbReference type="ARBA" id="ARBA00023136"/>
    </source>
</evidence>